<dbReference type="CDD" id="cd00086">
    <property type="entry name" value="homeodomain"/>
    <property type="match status" value="1"/>
</dbReference>
<feature type="domain" description="Homeobox" evidence="8">
    <location>
        <begin position="209"/>
        <end position="269"/>
    </location>
</feature>
<dbReference type="PROSITE" id="PS50071">
    <property type="entry name" value="HOMEOBOX_2"/>
    <property type="match status" value="1"/>
</dbReference>
<comment type="subcellular location">
    <subcellularLocation>
        <location evidence="1 5 6">Nucleus</location>
    </subcellularLocation>
</comment>
<dbReference type="InParanoid" id="Q22810"/>
<protein>
    <submittedName>
        <fullName evidence="9">Homeobox domain-containing protein</fullName>
    </submittedName>
</protein>
<feature type="region of interest" description="Disordered" evidence="7">
    <location>
        <begin position="78"/>
        <end position="217"/>
    </location>
</feature>
<dbReference type="STRING" id="6239.T26C11.5.1"/>
<dbReference type="EMBL" id="BX284606">
    <property type="protein sequence ID" value="CCD64527.1"/>
    <property type="molecule type" value="Genomic_DNA"/>
</dbReference>
<dbReference type="PANTHER" id="PTHR24324:SF5">
    <property type="entry name" value="HEMATOPOIETICALLY-EXPRESSED HOMEOBOX PROTEIN HHEX"/>
    <property type="match status" value="1"/>
</dbReference>
<dbReference type="SMR" id="Q22810"/>
<dbReference type="HOGENOM" id="CLU_1001965_0_0_1"/>
<dbReference type="GO" id="GO:0030154">
    <property type="term" value="P:cell differentiation"/>
    <property type="evidence" value="ECO:0000318"/>
    <property type="project" value="GO_Central"/>
</dbReference>
<dbReference type="Gene3D" id="1.10.10.60">
    <property type="entry name" value="Homeodomain-like"/>
    <property type="match status" value="1"/>
</dbReference>
<feature type="compositionally biased region" description="Polar residues" evidence="7">
    <location>
        <begin position="120"/>
        <end position="134"/>
    </location>
</feature>
<evidence type="ECO:0000256" key="1">
    <source>
        <dbReference type="ARBA" id="ARBA00004123"/>
    </source>
</evidence>
<keyword evidence="10" id="KW-1185">Reference proteome</keyword>
<evidence type="ECO:0000256" key="3">
    <source>
        <dbReference type="ARBA" id="ARBA00023155"/>
    </source>
</evidence>
<dbReference type="IntAct" id="Q22810">
    <property type="interactions" value="1"/>
</dbReference>
<dbReference type="WormBase" id="T26C11.5">
    <property type="protein sequence ID" value="CE05024"/>
    <property type="gene ID" value="WBGene00000462"/>
    <property type="gene designation" value="ceh-41"/>
</dbReference>
<dbReference type="GO" id="GO:0000978">
    <property type="term" value="F:RNA polymerase II cis-regulatory region sequence-specific DNA binding"/>
    <property type="evidence" value="ECO:0000318"/>
    <property type="project" value="GO_Central"/>
</dbReference>
<dbReference type="GeneID" id="180503"/>
<dbReference type="InterPro" id="IPR051000">
    <property type="entry name" value="Homeobox_DNA-bind_prot"/>
</dbReference>
<dbReference type="SMART" id="SM00389">
    <property type="entry name" value="HOX"/>
    <property type="match status" value="1"/>
</dbReference>
<dbReference type="KEGG" id="cel:CELE_T26C11.5"/>
<evidence type="ECO:0000313" key="10">
    <source>
        <dbReference type="Proteomes" id="UP000001940"/>
    </source>
</evidence>
<dbReference type="PaxDb" id="6239-T26C11.5"/>
<dbReference type="SUPFAM" id="SSF46689">
    <property type="entry name" value="Homeodomain-like"/>
    <property type="match status" value="1"/>
</dbReference>
<feature type="compositionally biased region" description="Low complexity" evidence="7">
    <location>
        <begin position="197"/>
        <end position="211"/>
    </location>
</feature>
<proteinExistence type="predicted"/>
<dbReference type="AlphaFoldDB" id="Q22810"/>
<dbReference type="RefSeq" id="NP_508340.1">
    <property type="nucleotide sequence ID" value="NM_075939.4"/>
</dbReference>
<organism evidence="9 10">
    <name type="scientific">Caenorhabditis elegans</name>
    <dbReference type="NCBI Taxonomy" id="6239"/>
    <lineage>
        <taxon>Eukaryota</taxon>
        <taxon>Metazoa</taxon>
        <taxon>Ecdysozoa</taxon>
        <taxon>Nematoda</taxon>
        <taxon>Chromadorea</taxon>
        <taxon>Rhabditida</taxon>
        <taxon>Rhabditina</taxon>
        <taxon>Rhabditomorpha</taxon>
        <taxon>Rhabditoidea</taxon>
        <taxon>Rhabditidae</taxon>
        <taxon>Peloderinae</taxon>
        <taxon>Caenorhabditis</taxon>
    </lineage>
</organism>
<dbReference type="FunCoup" id="Q22810">
    <property type="interactions" value="2"/>
</dbReference>
<sequence>MSQHFVSGPTSCDPEKKVDLPFGSQKTMSGIILRADVSQAHNIALLIYGPDYLPQMALKGVEDPHGNVAPSVISEPSAIAPEVSATDSLQKDTKSDEACIGNMTTNSVEKSEEEGEKSDAQPSNQGNPSRQKQPPTGKRKRDDLPAREHSETFSNVEGSSERSTTRSQSRVSLDEDRQNSAPVRRSVEAHILVQNATPTVVGGNGSSSSPPKKTKSPFTEHEIAVMMALFEINKSPNHEEVQKLAVQLNLGYRSVANFFMNKRAKERKKLQGHGPGPS</sequence>
<dbReference type="GO" id="GO:0006357">
    <property type="term" value="P:regulation of transcription by RNA polymerase II"/>
    <property type="evidence" value="ECO:0000318"/>
    <property type="project" value="GO_Central"/>
</dbReference>
<evidence type="ECO:0000256" key="6">
    <source>
        <dbReference type="RuleBase" id="RU000682"/>
    </source>
</evidence>
<dbReference type="AGR" id="WB:WBGene00000462"/>
<dbReference type="CTD" id="180503"/>
<evidence type="ECO:0000313" key="9">
    <source>
        <dbReference type="EMBL" id="CCD64527.1"/>
    </source>
</evidence>
<reference evidence="9 10" key="1">
    <citation type="journal article" date="1998" name="Science">
        <title>Genome sequence of the nematode C. elegans: a platform for investigating biology.</title>
        <authorList>
            <consortium name="The C. elegans sequencing consortium"/>
            <person name="Sulson J.E."/>
            <person name="Waterston R."/>
        </authorList>
    </citation>
    <scope>NUCLEOTIDE SEQUENCE [LARGE SCALE GENOMIC DNA]</scope>
    <source>
        <strain evidence="9 10">Bristol N2</strain>
    </source>
</reference>
<dbReference type="Pfam" id="PF00046">
    <property type="entry name" value="Homeodomain"/>
    <property type="match status" value="1"/>
</dbReference>
<dbReference type="Proteomes" id="UP000001940">
    <property type="component" value="Chromosome X"/>
</dbReference>
<name>Q22810_CAEEL</name>
<dbReference type="GO" id="GO:0005634">
    <property type="term" value="C:nucleus"/>
    <property type="evidence" value="ECO:0007669"/>
    <property type="project" value="UniProtKB-SubCell"/>
</dbReference>
<feature type="DNA-binding region" description="Homeobox" evidence="5">
    <location>
        <begin position="211"/>
        <end position="270"/>
    </location>
</feature>
<evidence type="ECO:0000256" key="7">
    <source>
        <dbReference type="SAM" id="MobiDB-lite"/>
    </source>
</evidence>
<evidence type="ECO:0000256" key="5">
    <source>
        <dbReference type="PROSITE-ProRule" id="PRU00108"/>
    </source>
</evidence>
<keyword evidence="3 5" id="KW-0371">Homeobox</keyword>
<keyword evidence="4 5" id="KW-0539">Nucleus</keyword>
<accession>Q22810</accession>
<dbReference type="InterPro" id="IPR001356">
    <property type="entry name" value="HD"/>
</dbReference>
<dbReference type="PIR" id="T28911">
    <property type="entry name" value="T28911"/>
</dbReference>
<dbReference type="InterPro" id="IPR009057">
    <property type="entry name" value="Homeodomain-like_sf"/>
</dbReference>
<dbReference type="Bgee" id="WBGene00000462">
    <property type="expression patterns" value="Expressed in embryo and 4 other cell types or tissues"/>
</dbReference>
<keyword evidence="2 5" id="KW-0238">DNA-binding</keyword>
<feature type="compositionally biased region" description="Basic and acidic residues" evidence="7">
    <location>
        <begin position="140"/>
        <end position="151"/>
    </location>
</feature>
<evidence type="ECO:0000313" key="11">
    <source>
        <dbReference type="WormBase" id="T26C11.5"/>
    </source>
</evidence>
<evidence type="ECO:0000256" key="4">
    <source>
        <dbReference type="ARBA" id="ARBA00023242"/>
    </source>
</evidence>
<evidence type="ECO:0000256" key="2">
    <source>
        <dbReference type="ARBA" id="ARBA00023125"/>
    </source>
</evidence>
<dbReference type="PANTHER" id="PTHR24324">
    <property type="entry name" value="HOMEOBOX PROTEIN HHEX"/>
    <property type="match status" value="1"/>
</dbReference>
<evidence type="ECO:0000259" key="8">
    <source>
        <dbReference type="PROSITE" id="PS50071"/>
    </source>
</evidence>
<dbReference type="UCSC" id="T26C11.5">
    <property type="organism name" value="c. elegans"/>
</dbReference>
<gene>
    <name evidence="9 11" type="primary">ceh-41</name>
    <name evidence="9" type="ORF">CELE_T26C11.5</name>
    <name evidence="11" type="ORF">T26C11.5</name>
</gene>